<evidence type="ECO:0000256" key="1">
    <source>
        <dbReference type="SAM" id="MobiDB-lite"/>
    </source>
</evidence>
<gene>
    <name evidence="3" type="ORF">SAMN04244579_03823</name>
</gene>
<dbReference type="AlphaFoldDB" id="A0A1H6XXY3"/>
<dbReference type="InterPro" id="IPR010359">
    <property type="entry name" value="IrrE_HExxH"/>
</dbReference>
<dbReference type="Gene3D" id="1.10.10.2910">
    <property type="match status" value="1"/>
</dbReference>
<dbReference type="EMBL" id="FNYO01000065">
    <property type="protein sequence ID" value="SEJ29445.1"/>
    <property type="molecule type" value="Genomic_DNA"/>
</dbReference>
<feature type="domain" description="IrrE N-terminal-like" evidence="2">
    <location>
        <begin position="153"/>
        <end position="232"/>
    </location>
</feature>
<evidence type="ECO:0000259" key="2">
    <source>
        <dbReference type="Pfam" id="PF06114"/>
    </source>
</evidence>
<dbReference type="RefSeq" id="WP_090902070.1">
    <property type="nucleotide sequence ID" value="NZ_FNYO01000065.1"/>
</dbReference>
<evidence type="ECO:0000313" key="4">
    <source>
        <dbReference type="Proteomes" id="UP000199005"/>
    </source>
</evidence>
<name>A0A1H6XXY3_9GAMM</name>
<dbReference type="Proteomes" id="UP000199005">
    <property type="component" value="Unassembled WGS sequence"/>
</dbReference>
<sequence>MLYQQDLFESEAARSLLDQLLDDSRLYRSSADYQKLLDFVVRLRNFAPFNAMLLQIQKPGLSYAASAFDWRERFNRRPKRDARPLLILWPFGPVALVYDVQDTEGDPLPADVSFFQASGEITAERMQRFLLLMERKGIKHQYFDGGDRSAGSIEVTQKPPEKKDKKKKTAKPSEYLMRLNQNHAPNVQFSTLAHELGHLFLGHLGPDERLGIPKRAQMTHAQIELEAESFAYLACRRNGVDCKSQTYLANYVSKNEQIDDLDIYQIVRAVGQMETLLELTAHTRYELPQIKR</sequence>
<protein>
    <recommendedName>
        <fullName evidence="2">IrrE N-terminal-like domain-containing protein</fullName>
    </recommendedName>
</protein>
<evidence type="ECO:0000313" key="3">
    <source>
        <dbReference type="EMBL" id="SEJ29445.1"/>
    </source>
</evidence>
<dbReference type="STRING" id="170623.SAMN04244579_03823"/>
<dbReference type="Pfam" id="PF06114">
    <property type="entry name" value="Peptidase_M78"/>
    <property type="match status" value="1"/>
</dbReference>
<proteinExistence type="predicted"/>
<accession>A0A1H6XXY3</accession>
<organism evidence="3 4">
    <name type="scientific">Azotobacter beijerinckii</name>
    <dbReference type="NCBI Taxonomy" id="170623"/>
    <lineage>
        <taxon>Bacteria</taxon>
        <taxon>Pseudomonadati</taxon>
        <taxon>Pseudomonadota</taxon>
        <taxon>Gammaproteobacteria</taxon>
        <taxon>Pseudomonadales</taxon>
        <taxon>Pseudomonadaceae</taxon>
        <taxon>Azotobacter</taxon>
    </lineage>
</organism>
<reference evidence="3 4" key="1">
    <citation type="submission" date="2016-10" db="EMBL/GenBank/DDBJ databases">
        <authorList>
            <person name="de Groot N.N."/>
        </authorList>
    </citation>
    <scope>NUCLEOTIDE SEQUENCE [LARGE SCALE GENOMIC DNA]</scope>
    <source>
        <strain evidence="3 4">DSM 1041</strain>
    </source>
</reference>
<feature type="region of interest" description="Disordered" evidence="1">
    <location>
        <begin position="149"/>
        <end position="170"/>
    </location>
</feature>